<dbReference type="InterPro" id="IPR036921">
    <property type="entry name" value="PurM-like_N_sf"/>
</dbReference>
<dbReference type="CDD" id="cd02197">
    <property type="entry name" value="HypE"/>
    <property type="match status" value="1"/>
</dbReference>
<reference evidence="4" key="1">
    <citation type="submission" date="2009-01" db="EMBL/GenBank/DDBJ databases">
        <title>Complete sequence of Anaeromyxobacter dehalogenans 2CP-1.</title>
        <authorList>
            <consortium name="US DOE Joint Genome Institute"/>
            <person name="Lucas S."/>
            <person name="Copeland A."/>
            <person name="Lapidus A."/>
            <person name="Glavina del Rio T."/>
            <person name="Dalin E."/>
            <person name="Tice H."/>
            <person name="Bruce D."/>
            <person name="Goodwin L."/>
            <person name="Pitluck S."/>
            <person name="Saunders E."/>
            <person name="Brettin T."/>
            <person name="Detter J.C."/>
            <person name="Han C."/>
            <person name="Larimer F."/>
            <person name="Land M."/>
            <person name="Hauser L."/>
            <person name="Kyrpides N."/>
            <person name="Ovchinnikova G."/>
            <person name="Beliaev A.S."/>
            <person name="Richardson P."/>
        </authorList>
    </citation>
    <scope>NUCLEOTIDE SEQUENCE</scope>
    <source>
        <strain evidence="4">2CP-1</strain>
    </source>
</reference>
<dbReference type="AlphaFoldDB" id="B8JB47"/>
<name>B8JB47_ANAD2</name>
<organism evidence="4 5">
    <name type="scientific">Anaeromyxobacter dehalogenans (strain ATCC BAA-258 / DSM 21875 / 2CP-1)</name>
    <dbReference type="NCBI Taxonomy" id="455488"/>
    <lineage>
        <taxon>Bacteria</taxon>
        <taxon>Pseudomonadati</taxon>
        <taxon>Myxococcota</taxon>
        <taxon>Myxococcia</taxon>
        <taxon>Myxococcales</taxon>
        <taxon>Cystobacterineae</taxon>
        <taxon>Anaeromyxobacteraceae</taxon>
        <taxon>Anaeromyxobacter</taxon>
    </lineage>
</organism>
<dbReference type="Gene3D" id="3.30.1330.10">
    <property type="entry name" value="PurM-like, N-terminal domain"/>
    <property type="match status" value="1"/>
</dbReference>
<dbReference type="EMBL" id="CP001359">
    <property type="protein sequence ID" value="ACL63858.1"/>
    <property type="molecule type" value="Genomic_DNA"/>
</dbReference>
<dbReference type="SUPFAM" id="SSF55326">
    <property type="entry name" value="PurM N-terminal domain-like"/>
    <property type="match status" value="1"/>
</dbReference>
<dbReference type="InterPro" id="IPR036676">
    <property type="entry name" value="PurM-like_C_sf"/>
</dbReference>
<feature type="domain" description="PurM-like N-terminal" evidence="2">
    <location>
        <begin position="44"/>
        <end position="156"/>
    </location>
</feature>
<feature type="domain" description="PurM-like C-terminal" evidence="3">
    <location>
        <begin position="167"/>
        <end position="319"/>
    </location>
</feature>
<dbReference type="RefSeq" id="WP_012631908.1">
    <property type="nucleotide sequence ID" value="NC_011891.1"/>
</dbReference>
<accession>B8JB47</accession>
<evidence type="ECO:0000313" key="4">
    <source>
        <dbReference type="EMBL" id="ACL63858.1"/>
    </source>
</evidence>
<dbReference type="Proteomes" id="UP000007089">
    <property type="component" value="Chromosome"/>
</dbReference>
<dbReference type="PIRSF" id="PIRSF005644">
    <property type="entry name" value="Hdrgns_mtr_HypE"/>
    <property type="match status" value="1"/>
</dbReference>
<gene>
    <name evidence="4" type="ordered locus">A2cp1_0501</name>
</gene>
<dbReference type="KEGG" id="acp:A2cp1_0501"/>
<protein>
    <submittedName>
        <fullName evidence="4">Hydrogenase expression/formation protein HypE</fullName>
    </submittedName>
</protein>
<dbReference type="GO" id="GO:0051604">
    <property type="term" value="P:protein maturation"/>
    <property type="evidence" value="ECO:0007669"/>
    <property type="project" value="TreeGrafter"/>
</dbReference>
<keyword evidence="5" id="KW-1185">Reference proteome</keyword>
<dbReference type="Gene3D" id="3.90.650.10">
    <property type="entry name" value="PurM-like C-terminal domain"/>
    <property type="match status" value="1"/>
</dbReference>
<dbReference type="NCBIfam" id="TIGR02124">
    <property type="entry name" value="hypE"/>
    <property type="match status" value="1"/>
</dbReference>
<dbReference type="InterPro" id="IPR010918">
    <property type="entry name" value="PurM-like_C_dom"/>
</dbReference>
<dbReference type="PANTHER" id="PTHR30303">
    <property type="entry name" value="HYDROGENASE ISOENZYMES FORMATION PROTEIN HYPE"/>
    <property type="match status" value="1"/>
</dbReference>
<evidence type="ECO:0000259" key="2">
    <source>
        <dbReference type="Pfam" id="PF00586"/>
    </source>
</evidence>
<dbReference type="Pfam" id="PF00586">
    <property type="entry name" value="AIRS"/>
    <property type="match status" value="1"/>
</dbReference>
<dbReference type="InterPro" id="IPR016188">
    <property type="entry name" value="PurM-like_N"/>
</dbReference>
<comment type="similarity">
    <text evidence="1">Belongs to the HypE family.</text>
</comment>
<dbReference type="InterPro" id="IPR011854">
    <property type="entry name" value="HypE"/>
</dbReference>
<evidence type="ECO:0000259" key="3">
    <source>
        <dbReference type="Pfam" id="PF02769"/>
    </source>
</evidence>
<dbReference type="HOGENOM" id="CLU_049733_0_0_7"/>
<dbReference type="PANTHER" id="PTHR30303:SF0">
    <property type="entry name" value="CARBAMOYL DEHYDRATASE HYPE"/>
    <property type="match status" value="1"/>
</dbReference>
<sequence>MDTKVQQKIGLKHGSGGRAMRQLIEDVFLSLASPVDGIGLSALDDGAAIRVGDRWLVITTDSHVVHPIFFPGGDIGRISVSGTVNDLAMMGATEPVGLTCAVIIEEGFPRADLERVVASMRETAKEAGAPFVTGDTKVMGKGQVDGLLLNTTGVALADRVVSDAGLRAGDLLVVTGSIGDHGMAVMARRHDLRLEGDLRSDVAPINGLVRAALAAGGEDVVAMKDPTRGGVAGVLHEMAAKGGVGIVVDEPSLPVNDEVRAAGEMIGIDPLLVANEGKAVIGVRARSADKVLAALRAHPLGARATVFARAIAERPGAVILDTGFGRRMLAEPEGELLPRIC</sequence>
<dbReference type="Pfam" id="PF02769">
    <property type="entry name" value="AIRS_C"/>
    <property type="match status" value="1"/>
</dbReference>
<evidence type="ECO:0000313" key="5">
    <source>
        <dbReference type="Proteomes" id="UP000007089"/>
    </source>
</evidence>
<proteinExistence type="inferred from homology"/>
<dbReference type="SUPFAM" id="SSF56042">
    <property type="entry name" value="PurM C-terminal domain-like"/>
    <property type="match status" value="1"/>
</dbReference>
<evidence type="ECO:0000256" key="1">
    <source>
        <dbReference type="ARBA" id="ARBA00006243"/>
    </source>
</evidence>